<dbReference type="EMBL" id="JACEIK010016797">
    <property type="protein sequence ID" value="MCE5165719.1"/>
    <property type="molecule type" value="Genomic_DNA"/>
</dbReference>
<keyword evidence="2" id="KW-1185">Reference proteome</keyword>
<dbReference type="Proteomes" id="UP000823775">
    <property type="component" value="Unassembled WGS sequence"/>
</dbReference>
<sequence>SVDNSKLNRDKFQSKEGVRVMEPRLRKELGVVHLVKFKRRSKTVPAPHQPLRCVATTPHRGPRVMKPYLRYELRVM</sequence>
<name>A0ABS8Y2Z0_DATST</name>
<proteinExistence type="predicted"/>
<accession>A0ABS8Y2Z0</accession>
<evidence type="ECO:0000313" key="2">
    <source>
        <dbReference type="Proteomes" id="UP000823775"/>
    </source>
</evidence>
<evidence type="ECO:0000313" key="1">
    <source>
        <dbReference type="EMBL" id="MCE5165719.1"/>
    </source>
</evidence>
<protein>
    <submittedName>
        <fullName evidence="1">Uncharacterized protein</fullName>
    </submittedName>
</protein>
<organism evidence="1 2">
    <name type="scientific">Datura stramonium</name>
    <name type="common">Jimsonweed</name>
    <name type="synonym">Common thornapple</name>
    <dbReference type="NCBI Taxonomy" id="4076"/>
    <lineage>
        <taxon>Eukaryota</taxon>
        <taxon>Viridiplantae</taxon>
        <taxon>Streptophyta</taxon>
        <taxon>Embryophyta</taxon>
        <taxon>Tracheophyta</taxon>
        <taxon>Spermatophyta</taxon>
        <taxon>Magnoliopsida</taxon>
        <taxon>eudicotyledons</taxon>
        <taxon>Gunneridae</taxon>
        <taxon>Pentapetalae</taxon>
        <taxon>asterids</taxon>
        <taxon>lamiids</taxon>
        <taxon>Solanales</taxon>
        <taxon>Solanaceae</taxon>
        <taxon>Solanoideae</taxon>
        <taxon>Datureae</taxon>
        <taxon>Datura</taxon>
    </lineage>
</organism>
<comment type="caution">
    <text evidence="1">The sequence shown here is derived from an EMBL/GenBank/DDBJ whole genome shotgun (WGS) entry which is preliminary data.</text>
</comment>
<feature type="non-terminal residue" evidence="1">
    <location>
        <position position="1"/>
    </location>
</feature>
<reference evidence="1 2" key="1">
    <citation type="journal article" date="2021" name="BMC Genomics">
        <title>Datura genome reveals duplications of psychoactive alkaloid biosynthetic genes and high mutation rate following tissue culture.</title>
        <authorList>
            <person name="Rajewski A."/>
            <person name="Carter-House D."/>
            <person name="Stajich J."/>
            <person name="Litt A."/>
        </authorList>
    </citation>
    <scope>NUCLEOTIDE SEQUENCE [LARGE SCALE GENOMIC DNA]</scope>
    <source>
        <strain evidence="1">AR-01</strain>
    </source>
</reference>
<gene>
    <name evidence="1" type="ORF">HAX54_011837</name>
</gene>